<keyword evidence="1 6" id="KW-0963">Cytoplasm</keyword>
<evidence type="ECO:0000259" key="7">
    <source>
        <dbReference type="Pfam" id="PF00590"/>
    </source>
</evidence>
<dbReference type="PANTHER" id="PTHR46111:SF1">
    <property type="entry name" value="RIBOSOMAL RNA SMALL SUBUNIT METHYLTRANSFERASE I"/>
    <property type="match status" value="1"/>
</dbReference>
<dbReference type="Proteomes" id="UP000034054">
    <property type="component" value="Unassembled WGS sequence"/>
</dbReference>
<dbReference type="InterPro" id="IPR014776">
    <property type="entry name" value="4pyrrole_Mease_sub2"/>
</dbReference>
<evidence type="ECO:0000256" key="1">
    <source>
        <dbReference type="ARBA" id="ARBA00022490"/>
    </source>
</evidence>
<dbReference type="PATRIC" id="fig|1618979.3.peg.227"/>
<evidence type="ECO:0000256" key="5">
    <source>
        <dbReference type="ARBA" id="ARBA00022691"/>
    </source>
</evidence>
<dbReference type="InterPro" id="IPR000878">
    <property type="entry name" value="4pyrrol_Mease"/>
</dbReference>
<organism evidence="8 9">
    <name type="scientific">Candidatus Uhrbacteria bacterium GW2011_GWA2_52_8d</name>
    <dbReference type="NCBI Taxonomy" id="1618979"/>
    <lineage>
        <taxon>Bacteria</taxon>
        <taxon>Candidatus Uhriibacteriota</taxon>
    </lineage>
</organism>
<dbReference type="GO" id="GO:0005737">
    <property type="term" value="C:cytoplasm"/>
    <property type="evidence" value="ECO:0007669"/>
    <property type="project" value="UniProtKB-SubCell"/>
</dbReference>
<dbReference type="PANTHER" id="PTHR46111">
    <property type="entry name" value="RIBOSOMAL RNA SMALL SUBUNIT METHYLTRANSFERASE I"/>
    <property type="match status" value="1"/>
</dbReference>
<dbReference type="SUPFAM" id="SSF53790">
    <property type="entry name" value="Tetrapyrrole methylase"/>
    <property type="match status" value="1"/>
</dbReference>
<evidence type="ECO:0000313" key="9">
    <source>
        <dbReference type="Proteomes" id="UP000034054"/>
    </source>
</evidence>
<comment type="caution">
    <text evidence="8">The sequence shown here is derived from an EMBL/GenBank/DDBJ whole genome shotgun (WGS) entry which is preliminary data.</text>
</comment>
<comment type="subcellular location">
    <subcellularLocation>
        <location evidence="6">Cytoplasm</location>
    </subcellularLocation>
</comment>
<dbReference type="Gene3D" id="3.30.950.10">
    <property type="entry name" value="Methyltransferase, Cobalt-precorrin-4 Transmethylase, Domain 2"/>
    <property type="match status" value="1"/>
</dbReference>
<dbReference type="PIRSF" id="PIRSF005917">
    <property type="entry name" value="MTase_YraL"/>
    <property type="match status" value="1"/>
</dbReference>
<keyword evidence="4 6" id="KW-0808">Transferase</keyword>
<reference evidence="8 9" key="1">
    <citation type="journal article" date="2015" name="Nature">
        <title>rRNA introns, odd ribosomes, and small enigmatic genomes across a large radiation of phyla.</title>
        <authorList>
            <person name="Brown C.T."/>
            <person name="Hug L.A."/>
            <person name="Thomas B.C."/>
            <person name="Sharon I."/>
            <person name="Castelle C.J."/>
            <person name="Singh A."/>
            <person name="Wilkins M.J."/>
            <person name="Williams K.H."/>
            <person name="Banfield J.F."/>
        </authorList>
    </citation>
    <scope>NUCLEOTIDE SEQUENCE [LARGE SCALE GENOMIC DNA]</scope>
</reference>
<dbReference type="InterPro" id="IPR014777">
    <property type="entry name" value="4pyrrole_Mease_sub1"/>
</dbReference>
<dbReference type="FunFam" id="3.40.1010.10:FF:000007">
    <property type="entry name" value="Ribosomal RNA small subunit methyltransferase I"/>
    <property type="match status" value="1"/>
</dbReference>
<keyword evidence="3 6" id="KW-0489">Methyltransferase</keyword>
<dbReference type="GO" id="GO:0070677">
    <property type="term" value="F:rRNA (cytosine-2'-O-)-methyltransferase activity"/>
    <property type="evidence" value="ECO:0007669"/>
    <property type="project" value="UniProtKB-UniRule"/>
</dbReference>
<comment type="similarity">
    <text evidence="6">Belongs to the methyltransferase superfamily. RsmI family.</text>
</comment>
<dbReference type="EMBL" id="LCRH01000012">
    <property type="protein sequence ID" value="KKW32974.1"/>
    <property type="molecule type" value="Genomic_DNA"/>
</dbReference>
<dbReference type="Pfam" id="PF00590">
    <property type="entry name" value="TP_methylase"/>
    <property type="match status" value="1"/>
</dbReference>
<dbReference type="Gene3D" id="3.40.1010.10">
    <property type="entry name" value="Cobalt-precorrin-4 Transmethylase, Domain 1"/>
    <property type="match status" value="1"/>
</dbReference>
<dbReference type="HAMAP" id="MF_01877">
    <property type="entry name" value="16SrRNA_methyltr_I"/>
    <property type="match status" value="1"/>
</dbReference>
<dbReference type="FunFam" id="3.30.950.10:FF:000002">
    <property type="entry name" value="Ribosomal RNA small subunit methyltransferase I"/>
    <property type="match status" value="1"/>
</dbReference>
<dbReference type="EC" id="2.1.1.198" evidence="6"/>
<dbReference type="InterPro" id="IPR008189">
    <property type="entry name" value="rRNA_ssu_MeTfrase_I"/>
</dbReference>
<evidence type="ECO:0000256" key="6">
    <source>
        <dbReference type="HAMAP-Rule" id="MF_01877"/>
    </source>
</evidence>
<dbReference type="CDD" id="cd11648">
    <property type="entry name" value="RsmI"/>
    <property type="match status" value="1"/>
</dbReference>
<dbReference type="NCBIfam" id="TIGR00096">
    <property type="entry name" value="16S rRNA (cytidine(1402)-2'-O)-methyltransferase"/>
    <property type="match status" value="1"/>
</dbReference>
<dbReference type="AlphaFoldDB" id="A0A0G2AK33"/>
<dbReference type="InterPro" id="IPR035996">
    <property type="entry name" value="4pyrrol_Methylase_sf"/>
</dbReference>
<name>A0A0G2AK33_9BACT</name>
<sequence length="226" mass="24735">MSTLFVVATPIGNLSDLSERAKATLLAVHTVLCEDTRVTGKLLHHFEIKTPMMSYHQHSGDDKTKKILDLLEQGHDLALVTDAGTPGISDPGGKLVEIVVKKQFSVVPIPGPSATIAALSICGFPTDEFVFLGFPPSKKGRQTYFDRLATIESTVVIYESTHRIFKSLEEINKRTPSRNLVVCRELTKLHEIVYRGTADEITAALQLTSTKGEFVLVFSPNGVRSG</sequence>
<evidence type="ECO:0000313" key="8">
    <source>
        <dbReference type="EMBL" id="KKW32974.1"/>
    </source>
</evidence>
<accession>A0A0G2AK33</accession>
<evidence type="ECO:0000256" key="2">
    <source>
        <dbReference type="ARBA" id="ARBA00022552"/>
    </source>
</evidence>
<evidence type="ECO:0000256" key="3">
    <source>
        <dbReference type="ARBA" id="ARBA00022603"/>
    </source>
</evidence>
<comment type="function">
    <text evidence="6">Catalyzes the 2'-O-methylation of the ribose of cytidine 1402 (C1402) in 16S rRNA.</text>
</comment>
<feature type="domain" description="Tetrapyrrole methylase" evidence="7">
    <location>
        <begin position="3"/>
        <end position="201"/>
    </location>
</feature>
<gene>
    <name evidence="6" type="primary">rsmI</name>
    <name evidence="8" type="ORF">UY76_C0012G0008</name>
</gene>
<proteinExistence type="inferred from homology"/>
<comment type="catalytic activity">
    <reaction evidence="6">
        <text>cytidine(1402) in 16S rRNA + S-adenosyl-L-methionine = 2'-O-methylcytidine(1402) in 16S rRNA + S-adenosyl-L-homocysteine + H(+)</text>
        <dbReference type="Rhea" id="RHEA:42924"/>
        <dbReference type="Rhea" id="RHEA-COMP:10285"/>
        <dbReference type="Rhea" id="RHEA-COMP:10286"/>
        <dbReference type="ChEBI" id="CHEBI:15378"/>
        <dbReference type="ChEBI" id="CHEBI:57856"/>
        <dbReference type="ChEBI" id="CHEBI:59789"/>
        <dbReference type="ChEBI" id="CHEBI:74495"/>
        <dbReference type="ChEBI" id="CHEBI:82748"/>
        <dbReference type="EC" id="2.1.1.198"/>
    </reaction>
</comment>
<protein>
    <recommendedName>
        <fullName evidence="6">Ribosomal RNA small subunit methyltransferase I</fullName>
        <ecNumber evidence="6">2.1.1.198</ecNumber>
    </recommendedName>
    <alternativeName>
        <fullName evidence="6">16S rRNA 2'-O-ribose C1402 methyltransferase</fullName>
    </alternativeName>
    <alternativeName>
        <fullName evidence="6">rRNA (cytidine-2'-O-)-methyltransferase RsmI</fullName>
    </alternativeName>
</protein>
<keyword evidence="5 6" id="KW-0949">S-adenosyl-L-methionine</keyword>
<evidence type="ECO:0000256" key="4">
    <source>
        <dbReference type="ARBA" id="ARBA00022679"/>
    </source>
</evidence>
<keyword evidence="2 6" id="KW-0698">rRNA processing</keyword>